<organism evidence="2 3">
    <name type="scientific">Branchiostoma lanceolatum</name>
    <name type="common">Common lancelet</name>
    <name type="synonym">Amphioxus lanceolatum</name>
    <dbReference type="NCBI Taxonomy" id="7740"/>
    <lineage>
        <taxon>Eukaryota</taxon>
        <taxon>Metazoa</taxon>
        <taxon>Chordata</taxon>
        <taxon>Cephalochordata</taxon>
        <taxon>Leptocardii</taxon>
        <taxon>Amphioxiformes</taxon>
        <taxon>Branchiostomatidae</taxon>
        <taxon>Branchiostoma</taxon>
    </lineage>
</organism>
<dbReference type="GO" id="GO:0006401">
    <property type="term" value="P:RNA catabolic process"/>
    <property type="evidence" value="ECO:0007669"/>
    <property type="project" value="InterPro"/>
</dbReference>
<keyword evidence="1" id="KW-0472">Membrane</keyword>
<dbReference type="EMBL" id="OV696689">
    <property type="protein sequence ID" value="CAH1262238.1"/>
    <property type="molecule type" value="Genomic_DNA"/>
</dbReference>
<dbReference type="CDD" id="cd09271">
    <property type="entry name" value="RNase_H2-C"/>
    <property type="match status" value="1"/>
</dbReference>
<evidence type="ECO:0000256" key="1">
    <source>
        <dbReference type="SAM" id="Phobius"/>
    </source>
</evidence>
<dbReference type="Pfam" id="PF08615">
    <property type="entry name" value="RNase_H2_suC"/>
    <property type="match status" value="1"/>
</dbReference>
<dbReference type="PANTHER" id="PTHR47063">
    <property type="entry name" value="RIBONUCLEASE H2 SUBUNIT C"/>
    <property type="match status" value="1"/>
</dbReference>
<dbReference type="AlphaFoldDB" id="A0A8J9ZW02"/>
<accession>A0A8J9ZW02</accession>
<dbReference type="GO" id="GO:0032299">
    <property type="term" value="C:ribonuclease H2 complex"/>
    <property type="evidence" value="ECO:0007669"/>
    <property type="project" value="InterPro"/>
</dbReference>
<evidence type="ECO:0000313" key="2">
    <source>
        <dbReference type="EMBL" id="CAH1262238.1"/>
    </source>
</evidence>
<gene>
    <name evidence="2" type="primary">RNASEH2C</name>
    <name evidence="2" type="ORF">BLAG_LOCUS17389</name>
</gene>
<dbReference type="PANTHER" id="PTHR47063:SF1">
    <property type="entry name" value="RIBONUCLEASE H2 SUBUNIT C"/>
    <property type="match status" value="1"/>
</dbReference>
<dbReference type="InterPro" id="IPR052863">
    <property type="entry name" value="RNase_H2_subunit_C"/>
</dbReference>
<keyword evidence="1" id="KW-1133">Transmembrane helix</keyword>
<feature type="transmembrane region" description="Helical" evidence="1">
    <location>
        <begin position="139"/>
        <end position="162"/>
    </location>
</feature>
<dbReference type="OrthoDB" id="6222486at2759"/>
<keyword evidence="3" id="KW-1185">Reference proteome</keyword>
<dbReference type="InterPro" id="IPR013924">
    <property type="entry name" value="RNase_H2_suC"/>
</dbReference>
<evidence type="ECO:0000313" key="3">
    <source>
        <dbReference type="Proteomes" id="UP000838412"/>
    </source>
</evidence>
<dbReference type="Proteomes" id="UP000838412">
    <property type="component" value="Chromosome 4"/>
</dbReference>
<dbReference type="Gene3D" id="2.40.128.680">
    <property type="match status" value="1"/>
</dbReference>
<name>A0A8J9ZW02_BRALA</name>
<proteinExistence type="predicted"/>
<sequence length="202" mass="23147">MSVEVDLSGVNGETAPAKLHLLPCEIEHTGPAQVAQYFTPSIRDDGQRVLQASFRGRELRGGNITLPDGYTGLVLKEKHKAVSDEEARVFHASQKFQEFTYWNMETPPSRNDALQKAMHWPDISKAVSEMLYVTSMSKFHIWSLMTMFSTFLVRILMLHVYFTMHLLIYYHYFSPFQIHAPVDRNISQNGSHTRVKLEDSSP</sequence>
<protein>
    <submittedName>
        <fullName evidence="2">RNASEH2C protein</fullName>
    </submittedName>
</protein>
<keyword evidence="1" id="KW-0812">Transmembrane</keyword>
<reference evidence="2" key="1">
    <citation type="submission" date="2022-01" db="EMBL/GenBank/DDBJ databases">
        <authorList>
            <person name="Braso-Vives M."/>
        </authorList>
    </citation>
    <scope>NUCLEOTIDE SEQUENCE</scope>
</reference>